<sequence>MNKTLSIGLAGFSFTIEEHAYIKLSDYLNALRSSLDASEADEVMHDIEIRMVEIFRDSLGKREVVNDTDVERVIAQIGTPEKIEEQEEAYYSERNTNKTNTSSSDNTDKKQLFRDPERQKIAGVCAGLAHYVGMDITAMRAIWLGIFILGIFNQAISSSLVALLYIILWIVLPKAETAADFLKMKGKPMNFDNLKNESNKLVQFANESTQRVGEIYIENKPYINNAGSGIWNVLKYIIGGFFALVAVGSIIGVFVVFGLFGMDSSFPGANEMKFYFGDSGLYRILSAIIIIGSLIPAIIFSLLSIKIFSPKTKLRNIGWVIGALFLILMALGAYFGASMAKKEMFLKGHKEDTEEVSINTTSDSLYVDLKQIAIPQNFTGYDNDLYSDKVSVFEKDWVHVDVTRKANIKTPYLIIKKEAKGYNIPLNVNIPVEIINNKIILPNYIKYPYEHRFRDYNIDYELVIPQNTIVIALKKDGIRFDGDLNGDGINDNDQDDDDYNNQGNIRIEKNKISVNGSTIEYNSDDKDSIIINGKKVPANQADQVIDSMKSNIKKMKGDIDIKINDGKNKVSIKTK</sequence>
<dbReference type="STRING" id="1302687.SAMN05444267_104010"/>
<feature type="region of interest" description="Disordered" evidence="6">
    <location>
        <begin position="86"/>
        <end position="112"/>
    </location>
</feature>
<evidence type="ECO:0000313" key="11">
    <source>
        <dbReference type="Proteomes" id="UP000184364"/>
    </source>
</evidence>
<evidence type="ECO:0000256" key="2">
    <source>
        <dbReference type="ARBA" id="ARBA00022475"/>
    </source>
</evidence>
<protein>
    <submittedName>
        <fullName evidence="10">Phage shock protein C (PspC) family protein</fullName>
    </submittedName>
</protein>
<evidence type="ECO:0000259" key="8">
    <source>
        <dbReference type="Pfam" id="PF04024"/>
    </source>
</evidence>
<keyword evidence="3 7" id="KW-0812">Transmembrane</keyword>
<keyword evidence="11" id="KW-1185">Reference proteome</keyword>
<dbReference type="RefSeq" id="WP_073296527.1">
    <property type="nucleotide sequence ID" value="NZ_FRAV01000040.1"/>
</dbReference>
<feature type="domain" description="Phage shock protein PspC N-terminal" evidence="8">
    <location>
        <begin position="110"/>
        <end position="175"/>
    </location>
</feature>
<keyword evidence="2" id="KW-1003">Cell membrane</keyword>
<accession>A0A1M7HCZ3</accession>
<dbReference type="PANTHER" id="PTHR33885:SF3">
    <property type="entry name" value="PHAGE SHOCK PROTEIN C"/>
    <property type="match status" value="1"/>
</dbReference>
<keyword evidence="4 7" id="KW-1133">Transmembrane helix</keyword>
<dbReference type="EMBL" id="FRAV01000040">
    <property type="protein sequence ID" value="SHM26279.1"/>
    <property type="molecule type" value="Genomic_DNA"/>
</dbReference>
<feature type="transmembrane region" description="Helical" evidence="7">
    <location>
        <begin position="236"/>
        <end position="260"/>
    </location>
</feature>
<evidence type="ECO:0000256" key="6">
    <source>
        <dbReference type="SAM" id="MobiDB-lite"/>
    </source>
</evidence>
<dbReference type="Pfam" id="PF04024">
    <property type="entry name" value="PspC"/>
    <property type="match status" value="1"/>
</dbReference>
<dbReference type="PANTHER" id="PTHR33885">
    <property type="entry name" value="PHAGE SHOCK PROTEIN C"/>
    <property type="match status" value="1"/>
</dbReference>
<evidence type="ECO:0000259" key="9">
    <source>
        <dbReference type="Pfam" id="PF22571"/>
    </source>
</evidence>
<dbReference type="InterPro" id="IPR052027">
    <property type="entry name" value="PspC"/>
</dbReference>
<dbReference type="InterPro" id="IPR054321">
    <property type="entry name" value="PspC-rel_TM"/>
</dbReference>
<feature type="transmembrane region" description="Helical" evidence="7">
    <location>
        <begin position="317"/>
        <end position="337"/>
    </location>
</feature>
<proteinExistence type="predicted"/>
<dbReference type="Proteomes" id="UP000184364">
    <property type="component" value="Unassembled WGS sequence"/>
</dbReference>
<organism evidence="10 11">
    <name type="scientific">Chryseobacterium polytrichastri</name>
    <dbReference type="NCBI Taxonomy" id="1302687"/>
    <lineage>
        <taxon>Bacteria</taxon>
        <taxon>Pseudomonadati</taxon>
        <taxon>Bacteroidota</taxon>
        <taxon>Flavobacteriia</taxon>
        <taxon>Flavobacteriales</taxon>
        <taxon>Weeksellaceae</taxon>
        <taxon>Chryseobacterium group</taxon>
        <taxon>Chryseobacterium</taxon>
    </lineage>
</organism>
<comment type="subcellular location">
    <subcellularLocation>
        <location evidence="1">Cell membrane</location>
        <topology evidence="1">Single-pass membrane protein</topology>
    </subcellularLocation>
</comment>
<name>A0A1M7HCZ3_9FLAO</name>
<dbReference type="Pfam" id="PF22571">
    <property type="entry name" value="LiaI-LiaF-TM_PspC"/>
    <property type="match status" value="1"/>
</dbReference>
<reference evidence="11" key="1">
    <citation type="submission" date="2016-11" db="EMBL/GenBank/DDBJ databases">
        <authorList>
            <person name="Varghese N."/>
            <person name="Submissions S."/>
        </authorList>
    </citation>
    <scope>NUCLEOTIDE SEQUENCE [LARGE SCALE GENOMIC DNA]</scope>
    <source>
        <strain evidence="11">DSM 26899</strain>
    </source>
</reference>
<evidence type="ECO:0000256" key="4">
    <source>
        <dbReference type="ARBA" id="ARBA00022989"/>
    </source>
</evidence>
<feature type="transmembrane region" description="Helical" evidence="7">
    <location>
        <begin position="141"/>
        <end position="172"/>
    </location>
</feature>
<keyword evidence="5 7" id="KW-0472">Membrane</keyword>
<dbReference type="AlphaFoldDB" id="A0A1M7HCZ3"/>
<evidence type="ECO:0000313" key="10">
    <source>
        <dbReference type="EMBL" id="SHM26279.1"/>
    </source>
</evidence>
<feature type="transmembrane region" description="Helical" evidence="7">
    <location>
        <begin position="281"/>
        <end position="305"/>
    </location>
</feature>
<evidence type="ECO:0000256" key="1">
    <source>
        <dbReference type="ARBA" id="ARBA00004162"/>
    </source>
</evidence>
<dbReference type="InterPro" id="IPR007168">
    <property type="entry name" value="Phageshock_PspC_N"/>
</dbReference>
<dbReference type="OrthoDB" id="5772680at2"/>
<feature type="domain" description="PspC-related transmembrane region" evidence="9">
    <location>
        <begin position="204"/>
        <end position="341"/>
    </location>
</feature>
<gene>
    <name evidence="10" type="ORF">SAMN05444267_104010</name>
</gene>
<evidence type="ECO:0000256" key="5">
    <source>
        <dbReference type="ARBA" id="ARBA00023136"/>
    </source>
</evidence>
<evidence type="ECO:0000256" key="3">
    <source>
        <dbReference type="ARBA" id="ARBA00022692"/>
    </source>
</evidence>
<dbReference type="GO" id="GO:0005886">
    <property type="term" value="C:plasma membrane"/>
    <property type="evidence" value="ECO:0007669"/>
    <property type="project" value="UniProtKB-SubCell"/>
</dbReference>
<evidence type="ECO:0000256" key="7">
    <source>
        <dbReference type="SAM" id="Phobius"/>
    </source>
</evidence>